<name>A0A392VK95_9FABA</name>
<dbReference type="EMBL" id="LXQA011177920">
    <property type="protein sequence ID" value="MCI87883.1"/>
    <property type="molecule type" value="Genomic_DNA"/>
</dbReference>
<evidence type="ECO:0000313" key="2">
    <source>
        <dbReference type="EMBL" id="MCI87883.1"/>
    </source>
</evidence>
<dbReference type="Proteomes" id="UP000265520">
    <property type="component" value="Unassembled WGS sequence"/>
</dbReference>
<sequence length="49" mass="5301">MLLRARRAPPLLRNAQPVEAARGSRHVRASRQPLLRCAPTPAGSPGFSL</sequence>
<dbReference type="AlphaFoldDB" id="A0A392VK95"/>
<protein>
    <submittedName>
        <fullName evidence="2">Uncharacterized protein</fullName>
    </submittedName>
</protein>
<proteinExistence type="predicted"/>
<evidence type="ECO:0000256" key="1">
    <source>
        <dbReference type="SAM" id="MobiDB-lite"/>
    </source>
</evidence>
<reference evidence="2 3" key="1">
    <citation type="journal article" date="2018" name="Front. Plant Sci.">
        <title>Red Clover (Trifolium pratense) and Zigzag Clover (T. medium) - A Picture of Genomic Similarities and Differences.</title>
        <authorList>
            <person name="Dluhosova J."/>
            <person name="Istvanek J."/>
            <person name="Nedelnik J."/>
            <person name="Repkova J."/>
        </authorList>
    </citation>
    <scope>NUCLEOTIDE SEQUENCE [LARGE SCALE GENOMIC DNA]</scope>
    <source>
        <strain evidence="3">cv. 10/8</strain>
        <tissue evidence="2">Leaf</tissue>
    </source>
</reference>
<comment type="caution">
    <text evidence="2">The sequence shown here is derived from an EMBL/GenBank/DDBJ whole genome shotgun (WGS) entry which is preliminary data.</text>
</comment>
<accession>A0A392VK95</accession>
<evidence type="ECO:0000313" key="3">
    <source>
        <dbReference type="Proteomes" id="UP000265520"/>
    </source>
</evidence>
<feature type="region of interest" description="Disordered" evidence="1">
    <location>
        <begin position="16"/>
        <end position="49"/>
    </location>
</feature>
<keyword evidence="3" id="KW-1185">Reference proteome</keyword>
<feature type="non-terminal residue" evidence="2">
    <location>
        <position position="49"/>
    </location>
</feature>
<organism evidence="2 3">
    <name type="scientific">Trifolium medium</name>
    <dbReference type="NCBI Taxonomy" id="97028"/>
    <lineage>
        <taxon>Eukaryota</taxon>
        <taxon>Viridiplantae</taxon>
        <taxon>Streptophyta</taxon>
        <taxon>Embryophyta</taxon>
        <taxon>Tracheophyta</taxon>
        <taxon>Spermatophyta</taxon>
        <taxon>Magnoliopsida</taxon>
        <taxon>eudicotyledons</taxon>
        <taxon>Gunneridae</taxon>
        <taxon>Pentapetalae</taxon>
        <taxon>rosids</taxon>
        <taxon>fabids</taxon>
        <taxon>Fabales</taxon>
        <taxon>Fabaceae</taxon>
        <taxon>Papilionoideae</taxon>
        <taxon>50 kb inversion clade</taxon>
        <taxon>NPAAA clade</taxon>
        <taxon>Hologalegina</taxon>
        <taxon>IRL clade</taxon>
        <taxon>Trifolieae</taxon>
        <taxon>Trifolium</taxon>
    </lineage>
</organism>